<dbReference type="GO" id="GO:0046872">
    <property type="term" value="F:metal ion binding"/>
    <property type="evidence" value="ECO:0007669"/>
    <property type="project" value="UniProtKB-KW"/>
</dbReference>
<dbReference type="GO" id="GO:0005886">
    <property type="term" value="C:plasma membrane"/>
    <property type="evidence" value="ECO:0007669"/>
    <property type="project" value="UniProtKB-SubCell"/>
</dbReference>
<organism evidence="12 13">
    <name type="scientific">Zeimonas arvi</name>
    <dbReference type="NCBI Taxonomy" id="2498847"/>
    <lineage>
        <taxon>Bacteria</taxon>
        <taxon>Pseudomonadati</taxon>
        <taxon>Pseudomonadota</taxon>
        <taxon>Betaproteobacteria</taxon>
        <taxon>Burkholderiales</taxon>
        <taxon>Burkholderiaceae</taxon>
        <taxon>Zeimonas</taxon>
    </lineage>
</organism>
<dbReference type="Gene3D" id="1.25.60.10">
    <property type="entry name" value="MgtE N-terminal domain-like"/>
    <property type="match status" value="1"/>
</dbReference>
<evidence type="ECO:0000259" key="11">
    <source>
        <dbReference type="PROSITE" id="PS51371"/>
    </source>
</evidence>
<evidence type="ECO:0000256" key="7">
    <source>
        <dbReference type="ARBA" id="ARBA00023136"/>
    </source>
</evidence>
<dbReference type="InterPro" id="IPR038076">
    <property type="entry name" value="MgtE_N_sf"/>
</dbReference>
<comment type="caution">
    <text evidence="12">The sequence shown here is derived from an EMBL/GenBank/DDBJ whole genome shotgun (WGS) entry which is preliminary data.</text>
</comment>
<dbReference type="SUPFAM" id="SSF54631">
    <property type="entry name" value="CBS-domain pair"/>
    <property type="match status" value="1"/>
</dbReference>
<evidence type="ECO:0000256" key="10">
    <source>
        <dbReference type="SAM" id="MobiDB-lite"/>
    </source>
</evidence>
<evidence type="ECO:0000256" key="6">
    <source>
        <dbReference type="ARBA" id="ARBA00022989"/>
    </source>
</evidence>
<keyword evidence="5 9" id="KW-0460">Magnesium</keyword>
<dbReference type="InterPro" id="IPR006667">
    <property type="entry name" value="SLC41_membr_dom"/>
</dbReference>
<dbReference type="AlphaFoldDB" id="A0A5C8P6I3"/>
<feature type="compositionally biased region" description="Acidic residues" evidence="10">
    <location>
        <begin position="1"/>
        <end position="13"/>
    </location>
</feature>
<dbReference type="SMART" id="SM00924">
    <property type="entry name" value="MgtE_N"/>
    <property type="match status" value="1"/>
</dbReference>
<comment type="caution">
    <text evidence="9">Lacks conserved residue(s) required for the propagation of feature annotation.</text>
</comment>
<reference evidence="12 13" key="1">
    <citation type="submission" date="2019-06" db="EMBL/GenBank/DDBJ databases">
        <title>Quisquiliibacterium sp. nov., isolated from a maize field.</title>
        <authorList>
            <person name="Lin S.-Y."/>
            <person name="Tsai C.-F."/>
            <person name="Young C.-C."/>
        </authorList>
    </citation>
    <scope>NUCLEOTIDE SEQUENCE [LARGE SCALE GENOMIC DNA]</scope>
    <source>
        <strain evidence="12 13">CC-CFT501</strain>
    </source>
</reference>
<dbReference type="Gene3D" id="1.10.357.20">
    <property type="entry name" value="SLC41 divalent cation transporters, integral membrane domain"/>
    <property type="match status" value="1"/>
</dbReference>
<dbReference type="InterPro" id="IPR000644">
    <property type="entry name" value="CBS_dom"/>
</dbReference>
<keyword evidence="13" id="KW-1185">Reference proteome</keyword>
<proteinExistence type="inferred from homology"/>
<sequence>MADEDVLNAEEAEAASSHEYESGPDASQPRDPEAASRALGEVQELLRRHRVVLELAHRQRHGEAEERHELVEQLVEKQHLAELRARLDRLHSADIAYVLEALPYPDRMIVWDLVKSERDGEILLEVSDSVRESLIQSMDREELVEAVETLDTDEIAELAPDLPTDVVEEVSQGLSHEERAQLRASMSFPEDSVGELMDFEAITVRHDYTLDMVLRELRTLEELPDHTDQVFVVDEQGALLGSLPLDRLLVNQPDVLVTDVMKRDVLTLQPLEEAGEAAQAFERYDLVSAPVVDPYNRIIGRVTVAEMLDVIREEGDSEALAKAGLREEEDLFSSVWDSARNRWPWLAVNLCTAFFASRVIGLFEGTIERVVALATLMPIVAGLAGNTGNQTMTLLVRSIALGQVNASNARRLLAKEFAIAGLNGAAWGTIAGLAAWLLYRASPQGWLIGLTMGLAIVLNLLVAALIAFAVPFTLERLGRDPAIGSSVLLTFSTDSMGFMIFLGLATLFFA</sequence>
<dbReference type="Pfam" id="PF00571">
    <property type="entry name" value="CBS"/>
    <property type="match status" value="1"/>
</dbReference>
<comment type="subcellular location">
    <subcellularLocation>
        <location evidence="9">Cell membrane</location>
        <topology evidence="9">Multi-pass membrane protein</topology>
    </subcellularLocation>
    <subcellularLocation>
        <location evidence="1">Membrane</location>
        <topology evidence="1">Multi-pass membrane protein</topology>
    </subcellularLocation>
</comment>
<evidence type="ECO:0000256" key="8">
    <source>
        <dbReference type="PROSITE-ProRule" id="PRU00703"/>
    </source>
</evidence>
<feature type="transmembrane region" description="Helical" evidence="9">
    <location>
        <begin position="482"/>
        <end position="509"/>
    </location>
</feature>
<feature type="transmembrane region" description="Helical" evidence="9">
    <location>
        <begin position="446"/>
        <end position="470"/>
    </location>
</feature>
<keyword evidence="3 9" id="KW-0813">Transport</keyword>
<feature type="domain" description="CBS" evidence="11">
    <location>
        <begin position="261"/>
        <end position="317"/>
    </location>
</feature>
<dbReference type="InterPro" id="IPR006669">
    <property type="entry name" value="MgtE_transporter"/>
</dbReference>
<dbReference type="SUPFAM" id="SSF161093">
    <property type="entry name" value="MgtE membrane domain-like"/>
    <property type="match status" value="1"/>
</dbReference>
<evidence type="ECO:0000256" key="9">
    <source>
        <dbReference type="RuleBase" id="RU362011"/>
    </source>
</evidence>
<keyword evidence="6 9" id="KW-1133">Transmembrane helix</keyword>
<keyword evidence="4 9" id="KW-0812">Transmembrane</keyword>
<dbReference type="InterPro" id="IPR036739">
    <property type="entry name" value="SLC41_membr_dom_sf"/>
</dbReference>
<dbReference type="NCBIfam" id="TIGR00400">
    <property type="entry name" value="mgtE"/>
    <property type="match status" value="1"/>
</dbReference>
<evidence type="ECO:0000256" key="5">
    <source>
        <dbReference type="ARBA" id="ARBA00022842"/>
    </source>
</evidence>
<feature type="region of interest" description="Disordered" evidence="10">
    <location>
        <begin position="1"/>
        <end position="36"/>
    </location>
</feature>
<evidence type="ECO:0000256" key="1">
    <source>
        <dbReference type="ARBA" id="ARBA00004141"/>
    </source>
</evidence>
<dbReference type="EMBL" id="VDUY01000001">
    <property type="protein sequence ID" value="TXL68777.1"/>
    <property type="molecule type" value="Genomic_DNA"/>
</dbReference>
<protein>
    <recommendedName>
        <fullName evidence="9">Magnesium transporter MgtE</fullName>
    </recommendedName>
</protein>
<dbReference type="SMART" id="SM00116">
    <property type="entry name" value="CBS"/>
    <property type="match status" value="1"/>
</dbReference>
<dbReference type="InterPro" id="IPR006668">
    <property type="entry name" value="Mg_transptr_MgtE_intracell_dom"/>
</dbReference>
<feature type="transmembrane region" description="Helical" evidence="9">
    <location>
        <begin position="417"/>
        <end position="439"/>
    </location>
</feature>
<evidence type="ECO:0000313" key="12">
    <source>
        <dbReference type="EMBL" id="TXL68777.1"/>
    </source>
</evidence>
<dbReference type="PANTHER" id="PTHR43773">
    <property type="entry name" value="MAGNESIUM TRANSPORTER MGTE"/>
    <property type="match status" value="1"/>
</dbReference>
<keyword evidence="7 9" id="KW-0472">Membrane</keyword>
<dbReference type="PROSITE" id="PS51371">
    <property type="entry name" value="CBS"/>
    <property type="match status" value="1"/>
</dbReference>
<dbReference type="InterPro" id="IPR046342">
    <property type="entry name" value="CBS_dom_sf"/>
</dbReference>
<dbReference type="SUPFAM" id="SSF158791">
    <property type="entry name" value="MgtE N-terminal domain-like"/>
    <property type="match status" value="1"/>
</dbReference>
<dbReference type="PANTHER" id="PTHR43773:SF1">
    <property type="entry name" value="MAGNESIUM TRANSPORTER MGTE"/>
    <property type="match status" value="1"/>
</dbReference>
<gene>
    <name evidence="12" type="primary">mgtE</name>
    <name evidence="12" type="ORF">FHP08_03610</name>
</gene>
<comment type="function">
    <text evidence="9">Acts as a magnesium transporter.</text>
</comment>
<evidence type="ECO:0000313" key="13">
    <source>
        <dbReference type="Proteomes" id="UP000321548"/>
    </source>
</evidence>
<dbReference type="Pfam" id="PF03448">
    <property type="entry name" value="MgtE_N"/>
    <property type="match status" value="1"/>
</dbReference>
<keyword evidence="8" id="KW-0129">CBS domain</keyword>
<name>A0A5C8P6I3_9BURK</name>
<dbReference type="Pfam" id="PF01769">
    <property type="entry name" value="MgtE"/>
    <property type="match status" value="1"/>
</dbReference>
<dbReference type="GO" id="GO:0015095">
    <property type="term" value="F:magnesium ion transmembrane transporter activity"/>
    <property type="evidence" value="ECO:0007669"/>
    <property type="project" value="UniProtKB-UniRule"/>
</dbReference>
<dbReference type="OrthoDB" id="9790355at2"/>
<dbReference type="Gene3D" id="3.10.580.10">
    <property type="entry name" value="CBS-domain"/>
    <property type="match status" value="1"/>
</dbReference>
<comment type="similarity">
    <text evidence="2 9">Belongs to the SLC41A transporter family.</text>
</comment>
<dbReference type="RefSeq" id="WP_147702913.1">
    <property type="nucleotide sequence ID" value="NZ_VDUY01000001.1"/>
</dbReference>
<comment type="subunit">
    <text evidence="9">Homodimer.</text>
</comment>
<keyword evidence="9" id="KW-1003">Cell membrane</keyword>
<dbReference type="Proteomes" id="UP000321548">
    <property type="component" value="Unassembled WGS sequence"/>
</dbReference>
<accession>A0A5C8P6I3</accession>
<dbReference type="CDD" id="cd04606">
    <property type="entry name" value="CBS_pair_Mg_transporter"/>
    <property type="match status" value="1"/>
</dbReference>
<keyword evidence="9" id="KW-0479">Metal-binding</keyword>
<evidence type="ECO:0000256" key="2">
    <source>
        <dbReference type="ARBA" id="ARBA00009749"/>
    </source>
</evidence>
<evidence type="ECO:0000256" key="3">
    <source>
        <dbReference type="ARBA" id="ARBA00022448"/>
    </source>
</evidence>
<evidence type="ECO:0000256" key="4">
    <source>
        <dbReference type="ARBA" id="ARBA00022692"/>
    </source>
</evidence>